<name>A0A0F9QHU6_9ZZZZ</name>
<organism evidence="1">
    <name type="scientific">marine sediment metagenome</name>
    <dbReference type="NCBI Taxonomy" id="412755"/>
    <lineage>
        <taxon>unclassified sequences</taxon>
        <taxon>metagenomes</taxon>
        <taxon>ecological metagenomes</taxon>
    </lineage>
</organism>
<gene>
    <name evidence="1" type="ORF">LCGC14_0700800</name>
</gene>
<dbReference type="EMBL" id="LAZR01001496">
    <property type="protein sequence ID" value="KKN43680.1"/>
    <property type="molecule type" value="Genomic_DNA"/>
</dbReference>
<proteinExistence type="predicted"/>
<accession>A0A0F9QHU6</accession>
<protein>
    <submittedName>
        <fullName evidence="1">Uncharacterized protein</fullName>
    </submittedName>
</protein>
<dbReference type="AlphaFoldDB" id="A0A0F9QHU6"/>
<evidence type="ECO:0000313" key="1">
    <source>
        <dbReference type="EMBL" id="KKN43680.1"/>
    </source>
</evidence>
<reference evidence="1" key="1">
    <citation type="journal article" date="2015" name="Nature">
        <title>Complex archaea that bridge the gap between prokaryotes and eukaryotes.</title>
        <authorList>
            <person name="Spang A."/>
            <person name="Saw J.H."/>
            <person name="Jorgensen S.L."/>
            <person name="Zaremba-Niedzwiedzka K."/>
            <person name="Martijn J."/>
            <person name="Lind A.E."/>
            <person name="van Eijk R."/>
            <person name="Schleper C."/>
            <person name="Guy L."/>
            <person name="Ettema T.J."/>
        </authorList>
    </citation>
    <scope>NUCLEOTIDE SEQUENCE</scope>
</reference>
<comment type="caution">
    <text evidence="1">The sequence shown here is derived from an EMBL/GenBank/DDBJ whole genome shotgun (WGS) entry which is preliminary data.</text>
</comment>
<sequence length="79" mass="9506">MLVKIKFPKRCSTDDEKREFVKELVEWGKENLNDQEDWEHKHLLLTSPRLLMTFKTESISFNIRDETDAMAFKIVWCES</sequence>